<comment type="subcellular location">
    <subcellularLocation>
        <location evidence="1">Nucleus</location>
    </subcellularLocation>
</comment>
<feature type="region of interest" description="Disordered" evidence="5">
    <location>
        <begin position="187"/>
        <end position="211"/>
    </location>
</feature>
<feature type="compositionally biased region" description="Basic and acidic residues" evidence="5">
    <location>
        <begin position="193"/>
        <end position="203"/>
    </location>
</feature>
<dbReference type="AlphaFoldDB" id="A0A087H1N5"/>
<dbReference type="PANTHER" id="PTHR31442">
    <property type="entry name" value="HOMEODOMAIN-LIKE SUPERFAMILY PROTEIN-RELATED"/>
    <property type="match status" value="1"/>
</dbReference>
<evidence type="ECO:0000256" key="1">
    <source>
        <dbReference type="ARBA" id="ARBA00004123"/>
    </source>
</evidence>
<dbReference type="InterPro" id="IPR006447">
    <property type="entry name" value="Myb_dom_plants"/>
</dbReference>
<keyword evidence="3" id="KW-0804">Transcription</keyword>
<dbReference type="Gramene" id="KFK36037">
    <property type="protein sequence ID" value="KFK36037"/>
    <property type="gene ID" value="AALP_AA4G069700"/>
</dbReference>
<dbReference type="SUPFAM" id="SSF46689">
    <property type="entry name" value="Homeodomain-like"/>
    <property type="match status" value="1"/>
</dbReference>
<evidence type="ECO:0000256" key="4">
    <source>
        <dbReference type="ARBA" id="ARBA00023242"/>
    </source>
</evidence>
<dbReference type="OrthoDB" id="1080777at2759"/>
<organism evidence="6 7">
    <name type="scientific">Arabis alpina</name>
    <name type="common">Alpine rock-cress</name>
    <dbReference type="NCBI Taxonomy" id="50452"/>
    <lineage>
        <taxon>Eukaryota</taxon>
        <taxon>Viridiplantae</taxon>
        <taxon>Streptophyta</taxon>
        <taxon>Embryophyta</taxon>
        <taxon>Tracheophyta</taxon>
        <taxon>Spermatophyta</taxon>
        <taxon>Magnoliopsida</taxon>
        <taxon>eudicotyledons</taxon>
        <taxon>Gunneridae</taxon>
        <taxon>Pentapetalae</taxon>
        <taxon>rosids</taxon>
        <taxon>malvids</taxon>
        <taxon>Brassicales</taxon>
        <taxon>Brassicaceae</taxon>
        <taxon>Arabideae</taxon>
        <taxon>Arabis</taxon>
    </lineage>
</organism>
<evidence type="ECO:0000313" key="6">
    <source>
        <dbReference type="EMBL" id="KFK36037.1"/>
    </source>
</evidence>
<dbReference type="SUPFAM" id="SSF52172">
    <property type="entry name" value="CheY-like"/>
    <property type="match status" value="1"/>
</dbReference>
<dbReference type="InterPro" id="IPR009057">
    <property type="entry name" value="Homeodomain-like_sf"/>
</dbReference>
<dbReference type="Gene3D" id="1.10.10.60">
    <property type="entry name" value="Homeodomain-like"/>
    <property type="match status" value="1"/>
</dbReference>
<dbReference type="Gene3D" id="3.40.50.2300">
    <property type="match status" value="1"/>
</dbReference>
<gene>
    <name evidence="6" type="ordered locus">AALP_Aa4g069700</name>
</gene>
<evidence type="ECO:0000256" key="2">
    <source>
        <dbReference type="ARBA" id="ARBA00023015"/>
    </source>
</evidence>
<name>A0A087H1N5_ARAAL</name>
<evidence type="ECO:0000256" key="5">
    <source>
        <dbReference type="SAM" id="MobiDB-lite"/>
    </source>
</evidence>
<proteinExistence type="predicted"/>
<keyword evidence="2" id="KW-0805">Transcription regulation</keyword>
<dbReference type="GO" id="GO:0005634">
    <property type="term" value="C:nucleus"/>
    <property type="evidence" value="ECO:0007669"/>
    <property type="project" value="UniProtKB-SubCell"/>
</dbReference>
<sequence length="452" mass="52137">MQDCKHEVKVYSDAEEARAFLTTTKHKIDIVVWDFHMPKVNGLEALKIGSERDLPVVNLVQNHGLGQDNDHSKTVGQGIDEEEKWTEEIQQVQSDLVQTGVLDQENYDFNTLGQGIDDKEEMWTGEIQQGQSDLVQTTDVLDLEDYNFKTIDQENYVERNIDNEEEKAAKKARLMRTSYTQPDLVQTNGLYRDNGEQNIDKKEGKKPRKPRMTWTGGLHQKFLRAIEIVGGIEKANPMLLLKCLKEMNIEGLTRNNVASHLQKHRISLEETRIPQQTLPIDLTSTAYRPSSLLGPSNDHFGQSSAYKPSSLLAPSNDHFGQSSAYKPSSLLAPSNAHSSIPYLLNDRALNPMINQNQYPNGYMAMNNNQFMKNPLPHLPSLDNHYLQPQERQPYQFSHQMDYLMNKKEPEQYQCSHHIKHQPQYQQQQYQFPHQLDYVMHKKEPEEALWPRS</sequence>
<dbReference type="GO" id="GO:0003700">
    <property type="term" value="F:DNA-binding transcription factor activity"/>
    <property type="evidence" value="ECO:0007669"/>
    <property type="project" value="InterPro"/>
</dbReference>
<dbReference type="eggNOG" id="KOG1601">
    <property type="taxonomic scope" value="Eukaryota"/>
</dbReference>
<dbReference type="InterPro" id="IPR044841">
    <property type="entry name" value="LUX/BOA-like"/>
</dbReference>
<dbReference type="FunFam" id="1.10.10.60:FF:000007">
    <property type="entry name" value="Two-component response regulator"/>
    <property type="match status" value="1"/>
</dbReference>
<dbReference type="PANTHER" id="PTHR31442:SF29">
    <property type="entry name" value="HOMEODOMAIN-LIKE SUPERFAMILY PROTEIN"/>
    <property type="match status" value="1"/>
</dbReference>
<evidence type="ECO:0008006" key="8">
    <source>
        <dbReference type="Google" id="ProtNLM"/>
    </source>
</evidence>
<accession>A0A087H1N5</accession>
<reference evidence="7" key="1">
    <citation type="journal article" date="2015" name="Nat. Plants">
        <title>Genome expansion of Arabis alpina linked with retrotransposition and reduced symmetric DNA methylation.</title>
        <authorList>
            <person name="Willing E.M."/>
            <person name="Rawat V."/>
            <person name="Mandakova T."/>
            <person name="Maumus F."/>
            <person name="James G.V."/>
            <person name="Nordstroem K.J."/>
            <person name="Becker C."/>
            <person name="Warthmann N."/>
            <person name="Chica C."/>
            <person name="Szarzynska B."/>
            <person name="Zytnicki M."/>
            <person name="Albani M.C."/>
            <person name="Kiefer C."/>
            <person name="Bergonzi S."/>
            <person name="Castaings L."/>
            <person name="Mateos J.L."/>
            <person name="Berns M.C."/>
            <person name="Bujdoso N."/>
            <person name="Piofczyk T."/>
            <person name="de Lorenzo L."/>
            <person name="Barrero-Sicilia C."/>
            <person name="Mateos I."/>
            <person name="Piednoel M."/>
            <person name="Hagmann J."/>
            <person name="Chen-Min-Tao R."/>
            <person name="Iglesias-Fernandez R."/>
            <person name="Schuster S.C."/>
            <person name="Alonso-Blanco C."/>
            <person name="Roudier F."/>
            <person name="Carbonero P."/>
            <person name="Paz-Ares J."/>
            <person name="Davis S.J."/>
            <person name="Pecinka A."/>
            <person name="Quesneville H."/>
            <person name="Colot V."/>
            <person name="Lysak M.A."/>
            <person name="Weigel D."/>
            <person name="Coupland G."/>
            <person name="Schneeberger K."/>
        </authorList>
    </citation>
    <scope>NUCLEOTIDE SEQUENCE [LARGE SCALE GENOMIC DNA]</scope>
    <source>
        <strain evidence="7">cv. Pajares</strain>
    </source>
</reference>
<keyword evidence="4" id="KW-0539">Nucleus</keyword>
<keyword evidence="7" id="KW-1185">Reference proteome</keyword>
<evidence type="ECO:0000313" key="7">
    <source>
        <dbReference type="Proteomes" id="UP000029120"/>
    </source>
</evidence>
<dbReference type="Proteomes" id="UP000029120">
    <property type="component" value="Chromosome 4"/>
</dbReference>
<dbReference type="NCBIfam" id="TIGR01557">
    <property type="entry name" value="myb_SHAQKYF"/>
    <property type="match status" value="1"/>
</dbReference>
<evidence type="ECO:0000256" key="3">
    <source>
        <dbReference type="ARBA" id="ARBA00023163"/>
    </source>
</evidence>
<protein>
    <recommendedName>
        <fullName evidence="8">Response regulatory domain-containing protein</fullName>
    </recommendedName>
</protein>
<dbReference type="InterPro" id="IPR011006">
    <property type="entry name" value="CheY-like_superfamily"/>
</dbReference>
<dbReference type="EMBL" id="CM002872">
    <property type="protein sequence ID" value="KFK36037.1"/>
    <property type="molecule type" value="Genomic_DNA"/>
</dbReference>
<dbReference type="OMA" id="PSNDHFG"/>
<dbReference type="GO" id="GO:0003677">
    <property type="term" value="F:DNA binding"/>
    <property type="evidence" value="ECO:0007669"/>
    <property type="project" value="InterPro"/>
</dbReference>